<reference evidence="2 3" key="1">
    <citation type="submission" date="2024-03" db="EMBL/GenBank/DDBJ databases">
        <title>Human intestinal bacterial collection.</title>
        <authorList>
            <person name="Pauvert C."/>
            <person name="Hitch T.C.A."/>
            <person name="Clavel T."/>
        </authorList>
    </citation>
    <scope>NUCLEOTIDE SEQUENCE [LARGE SCALE GENOMIC DNA]</scope>
    <source>
        <strain evidence="2 3">CLA-AA-H132</strain>
    </source>
</reference>
<proteinExistence type="predicted"/>
<dbReference type="EMBL" id="JBBMFE010000001">
    <property type="protein sequence ID" value="MEQ2470921.1"/>
    <property type="molecule type" value="Genomic_DNA"/>
</dbReference>
<keyword evidence="3" id="KW-1185">Reference proteome</keyword>
<evidence type="ECO:0000313" key="2">
    <source>
        <dbReference type="EMBL" id="MEQ2470921.1"/>
    </source>
</evidence>
<feature type="transmembrane region" description="Helical" evidence="1">
    <location>
        <begin position="313"/>
        <end position="332"/>
    </location>
</feature>
<keyword evidence="1" id="KW-0812">Transmembrane</keyword>
<evidence type="ECO:0000313" key="3">
    <source>
        <dbReference type="Proteomes" id="UP001438008"/>
    </source>
</evidence>
<keyword evidence="1" id="KW-1133">Transmembrane helix</keyword>
<accession>A0ABV1FCB0</accession>
<organism evidence="2 3">
    <name type="scientific">Laedolimicola intestinihominis</name>
    <dbReference type="NCBI Taxonomy" id="3133166"/>
    <lineage>
        <taxon>Bacteria</taxon>
        <taxon>Bacillati</taxon>
        <taxon>Bacillota</taxon>
        <taxon>Clostridia</taxon>
        <taxon>Lachnospirales</taxon>
        <taxon>Lachnospiraceae</taxon>
        <taxon>Laedolimicola</taxon>
    </lineage>
</organism>
<evidence type="ECO:0000256" key="1">
    <source>
        <dbReference type="SAM" id="Phobius"/>
    </source>
</evidence>
<keyword evidence="1" id="KW-0472">Membrane</keyword>
<name>A0ABV1FCB0_9FIRM</name>
<dbReference type="Proteomes" id="UP001438008">
    <property type="component" value="Unassembled WGS sequence"/>
</dbReference>
<dbReference type="RefSeq" id="WP_349163258.1">
    <property type="nucleotide sequence ID" value="NZ_JBBMFE010000001.1"/>
</dbReference>
<comment type="caution">
    <text evidence="2">The sequence shown here is derived from an EMBL/GenBank/DDBJ whole genome shotgun (WGS) entry which is preliminary data.</text>
</comment>
<gene>
    <name evidence="2" type="ORF">WMO29_00160</name>
</gene>
<protein>
    <submittedName>
        <fullName evidence="2">Uncharacterized protein</fullName>
    </submittedName>
</protein>
<sequence length="473" mass="52370">MSDAVIVLREECILAAEGKAGRMPKITKARRIPVEGFGNTMEQWKKALETCLESLHADHVKLVLPASYSSARITQIPYATGKQLGKIAKNVMQENESEGVADYSVVQGDKKQGLSLCCGSTSEKFLSDLTAITRELGIPVDAVSVPLEGYLRLMSQLKECRNRTAIYLIFEDSSVTSLLYRDGVYQYSTRSRIFSERGTLDFGTEIVRNISGIRQFYATMNADMPITDVYYTGCAPDDFEASLDGIRAMNLEVRPLEVNLPFDAPGNPGDWLACIGAMITDKKNINLYDRWLADQKKDGVGKVHFGKELVPPAVTLTVCLVLFAGVAVWNGATSARIRKMDRWMQDSAVQEQYRQAEERKNYSASLSQSIAQVNRMEDNLATYPDLTEGVIREIEDVSGRDMDVKIQGLDMETGTLTFNAVSRQVIDIPGYVSRLTTTGLFEEVNYTGYSYGDNEYTLSLSCVLAAADAGEVQ</sequence>